<evidence type="ECO:0000313" key="1">
    <source>
        <dbReference type="EMBL" id="MBB4039683.1"/>
    </source>
</evidence>
<evidence type="ECO:0000313" key="3">
    <source>
        <dbReference type="Proteomes" id="UP000519439"/>
    </source>
</evidence>
<feature type="non-terminal residue" evidence="2">
    <location>
        <position position="1"/>
    </location>
</feature>
<protein>
    <submittedName>
        <fullName evidence="2">Uncharacterized protein</fullName>
    </submittedName>
</protein>
<dbReference type="EMBL" id="JACIDC010000004">
    <property type="protein sequence ID" value="MBB4039683.1"/>
    <property type="molecule type" value="Genomic_DNA"/>
</dbReference>
<name>A0A7W6N9S9_9HYPH</name>
<proteinExistence type="predicted"/>
<organism evidence="2 3">
    <name type="scientific">Microvirga flocculans</name>
    <dbReference type="NCBI Taxonomy" id="217168"/>
    <lineage>
        <taxon>Bacteria</taxon>
        <taxon>Pseudomonadati</taxon>
        <taxon>Pseudomonadota</taxon>
        <taxon>Alphaproteobacteria</taxon>
        <taxon>Hyphomicrobiales</taxon>
        <taxon>Methylobacteriaceae</taxon>
        <taxon>Microvirga</taxon>
    </lineage>
</organism>
<reference evidence="2 3" key="1">
    <citation type="submission" date="2020-08" db="EMBL/GenBank/DDBJ databases">
        <title>Genomic Encyclopedia of Type Strains, Phase IV (KMG-IV): sequencing the most valuable type-strain genomes for metagenomic binning, comparative biology and taxonomic classification.</title>
        <authorList>
            <person name="Goeker M."/>
        </authorList>
    </citation>
    <scope>NUCLEOTIDE SEQUENCE [LARGE SCALE GENOMIC DNA]</scope>
    <source>
        <strain evidence="2 3">DSM 15743</strain>
    </source>
</reference>
<sequence length="30" mass="3377">TAFAAATDALQKDYAAYGHKLKKHFNPNKR</sequence>
<accession>A0A7W6N9S9</accession>
<dbReference type="Proteomes" id="UP000519439">
    <property type="component" value="Unassembled WGS sequence"/>
</dbReference>
<dbReference type="EMBL" id="JACIDC010000014">
    <property type="protein sequence ID" value="MBB4041793.1"/>
    <property type="molecule type" value="Genomic_DNA"/>
</dbReference>
<evidence type="ECO:0000313" key="2">
    <source>
        <dbReference type="EMBL" id="MBB4041793.1"/>
    </source>
</evidence>
<dbReference type="AlphaFoldDB" id="A0A7W6N9S9"/>
<gene>
    <name evidence="1" type="ORF">GGR34_001330</name>
    <name evidence="2" type="ORF">GGR34_003474</name>
</gene>
<keyword evidence="3" id="KW-1185">Reference proteome</keyword>
<comment type="caution">
    <text evidence="2">The sequence shown here is derived from an EMBL/GenBank/DDBJ whole genome shotgun (WGS) entry which is preliminary data.</text>
</comment>